<reference evidence="2 3" key="1">
    <citation type="journal article" date="2014" name="BMC Genomics">
        <title>Genome and secretome analysis of the hemibiotrophic fungal pathogen, Moniliophthora roreri, which causes frosty pod rot disease of cacao: mechanisms of the biotrophic and necrotrophic phases.</title>
        <authorList>
            <person name="Meinhardt L.W."/>
            <person name="Costa G.G.L."/>
            <person name="Thomazella D.P.T."/>
            <person name="Teixeira P.J.P.L."/>
            <person name="Carazzolle M.F."/>
            <person name="Schuster S.C."/>
            <person name="Carlson J.E."/>
            <person name="Guiltinan M.J."/>
            <person name="Mieczkowski P."/>
            <person name="Farmer A."/>
            <person name="Ramaraj T."/>
            <person name="Crozier J."/>
            <person name="Davis R.E."/>
            <person name="Shao J."/>
            <person name="Melnick R.L."/>
            <person name="Pereira G.A.G."/>
            <person name="Bailey B.A."/>
        </authorList>
    </citation>
    <scope>NUCLEOTIDE SEQUENCE [LARGE SCALE GENOMIC DNA]</scope>
    <source>
        <strain evidence="2 3">MCA 2997</strain>
    </source>
</reference>
<dbReference type="KEGG" id="mrr:Moror_8626"/>
<dbReference type="EMBL" id="AWSO01000536">
    <property type="protein sequence ID" value="ESK89634.1"/>
    <property type="molecule type" value="Genomic_DNA"/>
</dbReference>
<accession>V2YD85</accession>
<sequence length="204" mass="21819">MEWNGALNWASLGAIGAVSTVHLILIGIVNTSRRDMADPDPHGISQLHTSPTDKSTHAYKKLGIVVIASIIVAATAAVAQTVPSGLISPPEGTTISLNDNLNITLAPNRYARAFTSSITAYILDSGTIADGYTGFTRILTDFPPNSKVTIPGGLQVDSYSVVTDQPLSSYVFSTGEKKLIVEERFQDPSRQNSAFWARTIQVTN</sequence>
<organism evidence="2 3">
    <name type="scientific">Moniliophthora roreri (strain MCA 2997)</name>
    <name type="common">Cocoa frosty pod rot fungus</name>
    <name type="synonym">Crinipellis roreri</name>
    <dbReference type="NCBI Taxonomy" id="1381753"/>
    <lineage>
        <taxon>Eukaryota</taxon>
        <taxon>Fungi</taxon>
        <taxon>Dikarya</taxon>
        <taxon>Basidiomycota</taxon>
        <taxon>Agaricomycotina</taxon>
        <taxon>Agaricomycetes</taxon>
        <taxon>Agaricomycetidae</taxon>
        <taxon>Agaricales</taxon>
        <taxon>Marasmiineae</taxon>
        <taxon>Marasmiaceae</taxon>
        <taxon>Moniliophthora</taxon>
    </lineage>
</organism>
<comment type="caution">
    <text evidence="2">The sequence shown here is derived from an EMBL/GenBank/DDBJ whole genome shotgun (WGS) entry which is preliminary data.</text>
</comment>
<name>V2YD85_MONRO</name>
<keyword evidence="1" id="KW-1133">Transmembrane helix</keyword>
<keyword evidence="3" id="KW-1185">Reference proteome</keyword>
<feature type="transmembrane region" description="Helical" evidence="1">
    <location>
        <begin position="62"/>
        <end position="82"/>
    </location>
</feature>
<dbReference type="HOGENOM" id="CLU_116392_0_0_1"/>
<protein>
    <submittedName>
        <fullName evidence="2">Uncharacterized protein</fullName>
    </submittedName>
</protein>
<feature type="transmembrane region" description="Helical" evidence="1">
    <location>
        <begin position="6"/>
        <end position="29"/>
    </location>
</feature>
<dbReference type="AlphaFoldDB" id="V2YD85"/>
<evidence type="ECO:0000313" key="3">
    <source>
        <dbReference type="Proteomes" id="UP000017559"/>
    </source>
</evidence>
<keyword evidence="1" id="KW-0812">Transmembrane</keyword>
<keyword evidence="1" id="KW-0472">Membrane</keyword>
<dbReference type="OrthoDB" id="10331000at2759"/>
<evidence type="ECO:0000256" key="1">
    <source>
        <dbReference type="SAM" id="Phobius"/>
    </source>
</evidence>
<gene>
    <name evidence="2" type="ORF">Moror_8626</name>
</gene>
<dbReference type="Proteomes" id="UP000017559">
    <property type="component" value="Unassembled WGS sequence"/>
</dbReference>
<evidence type="ECO:0000313" key="2">
    <source>
        <dbReference type="EMBL" id="ESK89634.1"/>
    </source>
</evidence>
<proteinExistence type="predicted"/>